<dbReference type="Gene3D" id="2.170.130.10">
    <property type="entry name" value="TonB-dependent receptor, plug domain"/>
    <property type="match status" value="1"/>
</dbReference>
<comment type="subcellular location">
    <subcellularLocation>
        <location evidence="1 8">Cell outer membrane</location>
        <topology evidence="1 8">Multi-pass membrane protein</topology>
    </subcellularLocation>
</comment>
<keyword evidence="7 8" id="KW-0998">Cell outer membrane</keyword>
<dbReference type="InterPro" id="IPR012910">
    <property type="entry name" value="Plug_dom"/>
</dbReference>
<gene>
    <name evidence="10" type="ORF">FHR24_000656</name>
</gene>
<evidence type="ECO:0000256" key="8">
    <source>
        <dbReference type="PROSITE-ProRule" id="PRU01360"/>
    </source>
</evidence>
<dbReference type="RefSeq" id="WP_167183810.1">
    <property type="nucleotide sequence ID" value="NZ_JAASQL010000001.1"/>
</dbReference>
<accession>A0ABX0U5Z4</accession>
<dbReference type="PROSITE" id="PS52016">
    <property type="entry name" value="TONB_DEPENDENT_REC_3"/>
    <property type="match status" value="1"/>
</dbReference>
<keyword evidence="3 8" id="KW-1134">Transmembrane beta strand</keyword>
<keyword evidence="2 8" id="KW-0813">Transport</keyword>
<name>A0ABX0U5Z4_9FLAO</name>
<dbReference type="InterPro" id="IPR008969">
    <property type="entry name" value="CarboxyPept-like_regulatory"/>
</dbReference>
<evidence type="ECO:0000256" key="7">
    <source>
        <dbReference type="ARBA" id="ARBA00023237"/>
    </source>
</evidence>
<dbReference type="InterPro" id="IPR037066">
    <property type="entry name" value="Plug_dom_sf"/>
</dbReference>
<protein>
    <submittedName>
        <fullName evidence="10">Outer membrane receptor protein involved in Fe transport</fullName>
    </submittedName>
</protein>
<dbReference type="PANTHER" id="PTHR30069:SF29">
    <property type="entry name" value="HEMOGLOBIN AND HEMOGLOBIN-HAPTOGLOBIN-BINDING PROTEIN 1-RELATED"/>
    <property type="match status" value="1"/>
</dbReference>
<dbReference type="Pfam" id="PF13715">
    <property type="entry name" value="CarbopepD_reg_2"/>
    <property type="match status" value="1"/>
</dbReference>
<evidence type="ECO:0000256" key="1">
    <source>
        <dbReference type="ARBA" id="ARBA00004571"/>
    </source>
</evidence>
<evidence type="ECO:0000256" key="6">
    <source>
        <dbReference type="ARBA" id="ARBA00023136"/>
    </source>
</evidence>
<sequence length="976" mass="107454">MKIKLTTIFFVLFSIGLYAQHTVVVKGRVLDKRDKATINMATVKVLGTSLNTIVDGNGDFVLELKQSPPIKITIQAIGYKDYNYVITAKEEELTVLLEEDITSLDAIVLSASRTPERVFESPVSVERMGLTAIENTTSPSFYDGLENMKGVDVSTGGLTFKSINTRGFAAIGNTRFVQLVDGMDNSSPGLNFPLGNLIGLNELDVQSVELLPGASSALYGANAFNGIMFMTSKSPFTHEGTSVYGKTGVTNSENTGVNEFVDVGIRVAKKINDRFAIKFTSSLLKGTDWFASDSRNINKDGKVIDGNRSNTLNYNGINIYGDEFTNPTDVGFGFASRTGYAEQDLINSDTDSFRASFSAHFKPIKNNDDTEVILSSKFGTGNTIYQGASRYALRNFIMHQHKLEIQSKHLMIRSYVTLENAGDSYDIRFAGVNTLRAENSAVKAYNQVNGTSLSVDELWFGTYGNAMAGNVSGVSGGDIVAARAAADASFRTDPNSAEFRAIFNSVINNSDLTQGAKFVDSSKLWHSDINYNFKELIDFAEVQIGASARRYDLNSEGTIFTDTKTENITYDEFGIYTQLQRKFLEDRLKLTGSLRFDKAQNFNGNFSPRASVSYNVDSERNHNIRASFQTGFRNPTTQDQYIGLYLGNTILIGSANDNPQRYNREFSVSSQAGQFAAGGTSINFNGLQGYTNSFTRSSVELFADEVEKRATEIVVNSGGTTSVSDAKQQAAAEKSGLLTQSNVDYIEPEQVKSYEFGYRGRLSKNTVLDFSAYYNQYKNFIALITTVAPLYGDVSAGVTLAELQSSDPINNSKLLLNAISEGEYTPTTLYSNTDADVASYGINIGIETKIIGNYDFGVNYAYAKQDFNQADDPDFETGFNTPEHKVKMSLGNKDIYKGLGFGLNVRWQDKFYWQSSFVDAQINARTLVDLQFMYNIIHWNSKIKVGGANIFGNEYESAPGSGTVGSQFYGSWTYNF</sequence>
<dbReference type="EMBL" id="JAASQL010000001">
    <property type="protein sequence ID" value="NIJ44217.1"/>
    <property type="molecule type" value="Genomic_DNA"/>
</dbReference>
<dbReference type="Gene3D" id="2.60.40.1120">
    <property type="entry name" value="Carboxypeptidase-like, regulatory domain"/>
    <property type="match status" value="1"/>
</dbReference>
<feature type="domain" description="TonB-dependent receptor plug" evidence="9">
    <location>
        <begin position="119"/>
        <end position="227"/>
    </location>
</feature>
<comment type="caution">
    <text evidence="10">The sequence shown here is derived from an EMBL/GenBank/DDBJ whole genome shotgun (WGS) entry which is preliminary data.</text>
</comment>
<evidence type="ECO:0000256" key="5">
    <source>
        <dbReference type="ARBA" id="ARBA00022729"/>
    </source>
</evidence>
<evidence type="ECO:0000256" key="2">
    <source>
        <dbReference type="ARBA" id="ARBA00022448"/>
    </source>
</evidence>
<evidence type="ECO:0000313" key="10">
    <source>
        <dbReference type="EMBL" id="NIJ44217.1"/>
    </source>
</evidence>
<dbReference type="InterPro" id="IPR039426">
    <property type="entry name" value="TonB-dep_rcpt-like"/>
</dbReference>
<dbReference type="InterPro" id="IPR036942">
    <property type="entry name" value="Beta-barrel_TonB_sf"/>
</dbReference>
<evidence type="ECO:0000313" key="11">
    <source>
        <dbReference type="Proteomes" id="UP000745859"/>
    </source>
</evidence>
<evidence type="ECO:0000256" key="3">
    <source>
        <dbReference type="ARBA" id="ARBA00022452"/>
    </source>
</evidence>
<dbReference type="Gene3D" id="2.40.170.20">
    <property type="entry name" value="TonB-dependent receptor, beta-barrel domain"/>
    <property type="match status" value="1"/>
</dbReference>
<dbReference type="Pfam" id="PF07715">
    <property type="entry name" value="Plug"/>
    <property type="match status" value="1"/>
</dbReference>
<proteinExistence type="inferred from homology"/>
<dbReference type="Proteomes" id="UP000745859">
    <property type="component" value="Unassembled WGS sequence"/>
</dbReference>
<dbReference type="SUPFAM" id="SSF56935">
    <property type="entry name" value="Porins"/>
    <property type="match status" value="1"/>
</dbReference>
<organism evidence="10 11">
    <name type="scientific">Wenyingzhuangia heitensis</name>
    <dbReference type="NCBI Taxonomy" id="1487859"/>
    <lineage>
        <taxon>Bacteria</taxon>
        <taxon>Pseudomonadati</taxon>
        <taxon>Bacteroidota</taxon>
        <taxon>Flavobacteriia</taxon>
        <taxon>Flavobacteriales</taxon>
        <taxon>Flavobacteriaceae</taxon>
        <taxon>Wenyingzhuangia</taxon>
    </lineage>
</organism>
<keyword evidence="10" id="KW-0675">Receptor</keyword>
<keyword evidence="6 8" id="KW-0472">Membrane</keyword>
<keyword evidence="11" id="KW-1185">Reference proteome</keyword>
<evidence type="ECO:0000259" key="9">
    <source>
        <dbReference type="Pfam" id="PF07715"/>
    </source>
</evidence>
<keyword evidence="4 8" id="KW-0812">Transmembrane</keyword>
<evidence type="ECO:0000256" key="4">
    <source>
        <dbReference type="ARBA" id="ARBA00022692"/>
    </source>
</evidence>
<reference evidence="10 11" key="1">
    <citation type="submission" date="2020-03" db="EMBL/GenBank/DDBJ databases">
        <title>Genomic Encyclopedia of Type Strains, Phase IV (KMG-IV): sequencing the most valuable type-strain genomes for metagenomic binning, comparative biology and taxonomic classification.</title>
        <authorList>
            <person name="Goeker M."/>
        </authorList>
    </citation>
    <scope>NUCLEOTIDE SEQUENCE [LARGE SCALE GENOMIC DNA]</scope>
    <source>
        <strain evidence="10 11">DSM 101599</strain>
    </source>
</reference>
<dbReference type="SUPFAM" id="SSF49464">
    <property type="entry name" value="Carboxypeptidase regulatory domain-like"/>
    <property type="match status" value="1"/>
</dbReference>
<comment type="similarity">
    <text evidence="8">Belongs to the TonB-dependent receptor family.</text>
</comment>
<keyword evidence="5" id="KW-0732">Signal</keyword>
<dbReference type="PANTHER" id="PTHR30069">
    <property type="entry name" value="TONB-DEPENDENT OUTER MEMBRANE RECEPTOR"/>
    <property type="match status" value="1"/>
</dbReference>